<reference evidence="1" key="1">
    <citation type="journal article" date="2020" name="bioRxiv">
        <title>A rank-normalized archaeal taxonomy based on genome phylogeny resolves widespread incomplete and uneven classifications.</title>
        <authorList>
            <person name="Rinke C."/>
            <person name="Chuvochina M."/>
            <person name="Mussig A.J."/>
            <person name="Chaumeil P.-A."/>
            <person name="Waite D.W."/>
            <person name="Whitman W.B."/>
            <person name="Parks D.H."/>
            <person name="Hugenholtz P."/>
        </authorList>
    </citation>
    <scope>NUCLEOTIDE SEQUENCE</scope>
    <source>
        <strain evidence="1">UBA8839</strain>
    </source>
</reference>
<accession>A0A832WHG7</accession>
<dbReference type="Proteomes" id="UP000651120">
    <property type="component" value="Unassembled WGS sequence"/>
</dbReference>
<dbReference type="GeneID" id="1464067"/>
<sequence length="66" mass="7233">MRQDGERALVLAALTGDGSIKEKGVSPIFTQGIYSPWQNSGEWELLKWYAEVKGKQAGGCSKNYAL</sequence>
<organism evidence="1 2">
    <name type="scientific">Pyrobaculum aerophilum</name>
    <dbReference type="NCBI Taxonomy" id="13773"/>
    <lineage>
        <taxon>Archaea</taxon>
        <taxon>Thermoproteota</taxon>
        <taxon>Thermoprotei</taxon>
        <taxon>Thermoproteales</taxon>
        <taxon>Thermoproteaceae</taxon>
        <taxon>Pyrobaculum</taxon>
    </lineage>
</organism>
<comment type="caution">
    <text evidence="1">The sequence shown here is derived from an EMBL/GenBank/DDBJ whole genome shotgun (WGS) entry which is preliminary data.</text>
</comment>
<dbReference type="RefSeq" id="WP_011009340.1">
    <property type="nucleotide sequence ID" value="NZ_DAIOPL010000003.1"/>
</dbReference>
<protein>
    <submittedName>
        <fullName evidence="1">Uncharacterized protein</fullName>
    </submittedName>
</protein>
<name>A0A832WHG7_9CREN</name>
<evidence type="ECO:0000313" key="1">
    <source>
        <dbReference type="EMBL" id="HII47515.1"/>
    </source>
</evidence>
<proteinExistence type="predicted"/>
<gene>
    <name evidence="1" type="ORF">HA333_08780</name>
</gene>
<evidence type="ECO:0000313" key="2">
    <source>
        <dbReference type="Proteomes" id="UP000651120"/>
    </source>
</evidence>
<dbReference type="EMBL" id="DUJP01000030">
    <property type="protein sequence ID" value="HII47515.1"/>
    <property type="molecule type" value="Genomic_DNA"/>
</dbReference>
<dbReference type="AlphaFoldDB" id="A0A832WHG7"/>